<dbReference type="CDD" id="cd08953">
    <property type="entry name" value="KR_2_SDR_x"/>
    <property type="match status" value="1"/>
</dbReference>
<evidence type="ECO:0000313" key="14">
    <source>
        <dbReference type="EMBL" id="ASR46321.1"/>
    </source>
</evidence>
<evidence type="ECO:0000256" key="4">
    <source>
        <dbReference type="ARBA" id="ARBA00022450"/>
    </source>
</evidence>
<dbReference type="GO" id="GO:0031177">
    <property type="term" value="F:phosphopantetheine binding"/>
    <property type="evidence" value="ECO:0007669"/>
    <property type="project" value="InterPro"/>
</dbReference>
<dbReference type="InterPro" id="IPR049552">
    <property type="entry name" value="PKS_DH_N"/>
</dbReference>
<dbReference type="GO" id="GO:0004315">
    <property type="term" value="F:3-oxoacyl-[acyl-carrier-protein] synthase activity"/>
    <property type="evidence" value="ECO:0007669"/>
    <property type="project" value="InterPro"/>
</dbReference>
<dbReference type="Pfam" id="PF00550">
    <property type="entry name" value="PP-binding"/>
    <property type="match status" value="1"/>
</dbReference>
<dbReference type="FunFam" id="3.40.47.10:FF:000019">
    <property type="entry name" value="Polyketide synthase type I"/>
    <property type="match status" value="1"/>
</dbReference>
<dbReference type="PROSITE" id="PS00606">
    <property type="entry name" value="KS3_1"/>
    <property type="match status" value="1"/>
</dbReference>
<dbReference type="GO" id="GO:0004312">
    <property type="term" value="F:fatty acid synthase activity"/>
    <property type="evidence" value="ECO:0007669"/>
    <property type="project" value="TreeGrafter"/>
</dbReference>
<dbReference type="Pfam" id="PF02801">
    <property type="entry name" value="Ketoacyl-synt_C"/>
    <property type="match status" value="1"/>
</dbReference>
<organism evidence="14 15">
    <name type="scientific">Paenibacillus kribbensis</name>
    <dbReference type="NCBI Taxonomy" id="172713"/>
    <lineage>
        <taxon>Bacteria</taxon>
        <taxon>Bacillati</taxon>
        <taxon>Bacillota</taxon>
        <taxon>Bacilli</taxon>
        <taxon>Bacillales</taxon>
        <taxon>Paenibacillaceae</taxon>
        <taxon>Paenibacillus</taxon>
    </lineage>
</organism>
<keyword evidence="7" id="KW-0808">Transferase</keyword>
<dbReference type="SUPFAM" id="SSF53335">
    <property type="entry name" value="S-adenosyl-L-methionine-dependent methyltransferases"/>
    <property type="match status" value="1"/>
</dbReference>
<dbReference type="SMART" id="SM00823">
    <property type="entry name" value="PKS_PP"/>
    <property type="match status" value="1"/>
</dbReference>
<feature type="domain" description="Carrier" evidence="11">
    <location>
        <begin position="404"/>
        <end position="477"/>
    </location>
</feature>
<dbReference type="PROSITE" id="PS52019">
    <property type="entry name" value="PKS_MFAS_DH"/>
    <property type="match status" value="1"/>
</dbReference>
<dbReference type="Pfam" id="PF14765">
    <property type="entry name" value="PS-DH"/>
    <property type="match status" value="1"/>
</dbReference>
<dbReference type="InterPro" id="IPR018201">
    <property type="entry name" value="Ketoacyl_synth_AS"/>
</dbReference>
<keyword evidence="8" id="KW-0677">Repeat</keyword>
<comment type="subcellular location">
    <subcellularLocation>
        <location evidence="2">Cytoplasm</location>
    </subcellularLocation>
</comment>
<dbReference type="Proteomes" id="UP000214666">
    <property type="component" value="Chromosome"/>
</dbReference>
<dbReference type="PROSITE" id="PS52004">
    <property type="entry name" value="KS3_2"/>
    <property type="match status" value="1"/>
</dbReference>
<protein>
    <submittedName>
        <fullName evidence="14">Uncharacterized protein</fullName>
    </submittedName>
</protein>
<dbReference type="UniPathway" id="UPA01003"/>
<evidence type="ECO:0000256" key="7">
    <source>
        <dbReference type="ARBA" id="ARBA00022679"/>
    </source>
</evidence>
<dbReference type="InterPro" id="IPR009081">
    <property type="entry name" value="PP-bd_ACP"/>
</dbReference>
<dbReference type="SMART" id="SM00825">
    <property type="entry name" value="PKS_KS"/>
    <property type="match status" value="1"/>
</dbReference>
<dbReference type="KEGG" id="pkb:B4V02_06335"/>
<name>A0A222WKM7_9BACL</name>
<reference evidence="14 15" key="1">
    <citation type="submission" date="2017-03" db="EMBL/GenBank/DDBJ databases">
        <title>Complete genome sequence of Paenibacillus Kribbensis producing bioflocculants.</title>
        <authorList>
            <person name="Lee H.-G."/>
            <person name="Oh H.-M."/>
        </authorList>
    </citation>
    <scope>NUCLEOTIDE SEQUENCE [LARGE SCALE GENOMIC DNA]</scope>
    <source>
        <strain evidence="14 15">AM49</strain>
    </source>
</reference>
<proteinExistence type="predicted"/>
<dbReference type="Pfam" id="PF08242">
    <property type="entry name" value="Methyltransf_12"/>
    <property type="match status" value="1"/>
</dbReference>
<dbReference type="InterPro" id="IPR020841">
    <property type="entry name" value="PKS_Beta-ketoAc_synthase_dom"/>
</dbReference>
<feature type="domain" description="Ketosynthase family 3 (KS3)" evidence="12">
    <location>
        <begin position="536"/>
        <end position="955"/>
    </location>
</feature>
<dbReference type="Pfam" id="PF21089">
    <property type="entry name" value="PKS_DH_N"/>
    <property type="match status" value="1"/>
</dbReference>
<evidence type="ECO:0000256" key="2">
    <source>
        <dbReference type="ARBA" id="ARBA00004496"/>
    </source>
</evidence>
<feature type="region of interest" description="C-terminal hotdog fold" evidence="10">
    <location>
        <begin position="1287"/>
        <end position="1437"/>
    </location>
</feature>
<evidence type="ECO:0000256" key="3">
    <source>
        <dbReference type="ARBA" id="ARBA00004789"/>
    </source>
</evidence>
<dbReference type="InterPro" id="IPR057326">
    <property type="entry name" value="KR_dom"/>
</dbReference>
<evidence type="ECO:0000256" key="1">
    <source>
        <dbReference type="ARBA" id="ARBA00003299"/>
    </source>
</evidence>
<keyword evidence="5" id="KW-0963">Cytoplasm</keyword>
<dbReference type="Pfam" id="PF08659">
    <property type="entry name" value="KR"/>
    <property type="match status" value="1"/>
</dbReference>
<dbReference type="InterPro" id="IPR036736">
    <property type="entry name" value="ACP-like_sf"/>
</dbReference>
<dbReference type="PROSITE" id="PS00012">
    <property type="entry name" value="PHOSPHOPANTETHEINE"/>
    <property type="match status" value="1"/>
</dbReference>
<dbReference type="Gene3D" id="3.40.47.10">
    <property type="match status" value="1"/>
</dbReference>
<dbReference type="InterPro" id="IPR006162">
    <property type="entry name" value="Ppantetheine_attach_site"/>
</dbReference>
<comment type="function">
    <text evidence="1">Involved in some intermediate steps for the synthesis of the antibiotic polyketide bacillaene which is involved in secondary metabolism.</text>
</comment>
<dbReference type="InterPro" id="IPR020807">
    <property type="entry name" value="PKS_DH"/>
</dbReference>
<dbReference type="InterPro" id="IPR029063">
    <property type="entry name" value="SAM-dependent_MTases_sf"/>
</dbReference>
<dbReference type="Gene3D" id="1.10.1200.10">
    <property type="entry name" value="ACP-like"/>
    <property type="match status" value="1"/>
</dbReference>
<dbReference type="SUPFAM" id="SSF51735">
    <property type="entry name" value="NAD(P)-binding Rossmann-fold domains"/>
    <property type="match status" value="2"/>
</dbReference>
<dbReference type="InterPro" id="IPR014030">
    <property type="entry name" value="Ketoacyl_synth_N"/>
</dbReference>
<dbReference type="CDD" id="cd00833">
    <property type="entry name" value="PKS"/>
    <property type="match status" value="1"/>
</dbReference>
<feature type="region of interest" description="N-terminal hotdog fold" evidence="10">
    <location>
        <begin position="1147"/>
        <end position="1269"/>
    </location>
</feature>
<keyword evidence="15" id="KW-1185">Reference proteome</keyword>
<evidence type="ECO:0000256" key="9">
    <source>
        <dbReference type="ARBA" id="ARBA00023268"/>
    </source>
</evidence>
<evidence type="ECO:0000259" key="11">
    <source>
        <dbReference type="PROSITE" id="PS50075"/>
    </source>
</evidence>
<gene>
    <name evidence="14" type="ORF">B4V02_06335</name>
</gene>
<dbReference type="InterPro" id="IPR013968">
    <property type="entry name" value="PKS_KR"/>
</dbReference>
<feature type="active site" description="Proton donor; for dehydratase activity" evidence="10">
    <location>
        <position position="1348"/>
    </location>
</feature>
<dbReference type="PROSITE" id="PS50075">
    <property type="entry name" value="CARRIER"/>
    <property type="match status" value="1"/>
</dbReference>
<dbReference type="SMART" id="SM00822">
    <property type="entry name" value="PKS_KR"/>
    <property type="match status" value="1"/>
</dbReference>
<keyword evidence="9" id="KW-0511">Multifunctional enzyme</keyword>
<keyword evidence="4" id="KW-0596">Phosphopantetheine</keyword>
<evidence type="ECO:0000259" key="12">
    <source>
        <dbReference type="PROSITE" id="PS52004"/>
    </source>
</evidence>
<dbReference type="CDD" id="cd02440">
    <property type="entry name" value="AdoMet_MTases"/>
    <property type="match status" value="1"/>
</dbReference>
<sequence>MVMKITKRLDLFNESMNLMNTFLLKWLGSQLKQLGVYPDCNLEINGIRVNGKINSMYMKWLNESLAILARNEESSFMPLDELVEEWDKKKKEWILYNPDLQSRIHLLEPMLFHLPGILSGAYPATDIMFPNGSMKLVENVYQNNPVADYFNDILSDQVVAYVTGCIDRNLSARIRILEIGAGTGGTSEAVLSRLEPFQEYIEEYCYTDVSRAFLIHAQEKYNSRKIPMTYKLLNIEEPVAAQNIDEGGFDLIIATNVLHATHNIRHTLRNVKACTSRNGWLLLNEVTANTLFTHLTFGLLEGWWMYEDTAVRIPGCPGLYPEMWEKVLHHEGFHSVTFPAAGEHRLGQQIIRAESDGVIRQKKQLNISLRGGQHEETEIYTRQRWNQVPVATHMPQINGGLFRQKSEHFFKTLIGKVFKIPPEQLDSEKPLADYGLDSILVVQLTSEFKKIMKNVSSTLFFEHSTIHELVDHFIRTREADLITLVGIEEEPKGERAIQNYTTLNSPNVRIRTNAFENHRYLPAELDFKPDEDSNFDREVAVIGLSGRYAQAKNINDFWNNIQKGKNCIQEIPQNRWNWADYFKGAKGTKGSIYTKWGGFIEDADKFDPLFFRISPREAELMDPQERVFLETVYTTIEDAGYTPTSLGDHQRVGVFVGVMNAHYPTGASYWSVANRISYTLDFRGPSLAVDTACSSSLTALHLAIESLRSGTSDCAIAGGVNLIVDPAHYLKLTDMNMLSKGQQCKSFGDEADGFVDGEGVGAVILKPLHRAVADGDHIYGIIRGSMLNSGGKTNGYTVPNPAAQSQVVSDALERAGIHPRSVSYVEAHGTGTALGDPIEIEGLKQAYEKSTFDKQFCSLGSVKSNIGHCESAAGIAALTKVLMQMKHGQLAPTLHSKTQNPEIPFEDTPFVLQQELAEWKRPQIEMNGTVKDSPRIAGISSFGAGGANAHVLVEEYIPQENRMDHFGAAPRTPVMIVLSGKDEQRLQEQVLQLLEAMEQGDYGDDELESIAYTLQVGREAMEERLGLIVESVSDLAAQLREYAEHQKAGRWFRGNVKRYKETISALETDEDMQETIRQWIYKGKYAKLLDLWVKGLSMNWQALYGENRPLRISLPTYPFARDRYWVPQAEGKEATGRSREDTDSRLHPLLHRNISVLSEQRYASTFSGEEFFLTDHRVQERKMLPGVAYLEMARTAVEQALEVKPGEWLTLQLQQVTWMQPITVEEQPVEVRLRLMAGEEGDIGYEIYKGSTEDVVYSQGTARVVTNVKSVREDIAKRIAEHRAAGAQEVPITACYEAFGAMGIEYGAGQRSLESVQAGAGQVWARVSLPPSVSATAHDYVLHPSLMDGALQAVIGLTLLAPQENTAGAPALPFSLRELTVYGPCTSQMWVHISEEGERVQEERVQKRSVDVYDDTGRLCVSLRGFTSRLQGGGSRSLTQSLMYPLAQSEVEVEAAETVIVAPVWEPCRITEGADLSGSAGSGIVLIGGSRERREAVMAYYPQAQVVPIQTGEPVEDIQGKLEACGSIGHVIWIGPEAEIPAMGEKRIIEGQEDGVIQLFRLVKSMLQLGYGQRTLEWTVITVQAQPVNKYDEVDPTHASVHGFIGSMAKEYSHWEVRLADMEAGVEWPWSELLSLPPNAEGDGLVYREGEWYRQELVPVTMEMGYPTRYRHGGVYVVIGGAGGLGTVWSEYMIRTYQAQIVLIGRRAEDEAIRGKRERLAEIGPEPMYIAADAMDETALGEACRAVRQAYGDIHGVVHSAIVLSDRSLGQMEEEEFCKSLQAKVDVSVHLARAFQGEALDFVLFFSSFNAFTKAAGQSNYVSGCTFKDAFAHQLSVEWSCEVKVVNWGYWGQVGVVSGERYRKQMERLGIQSIRTEEGMRILEQLVAGQLHQLGVMRTTDPLGIKKVSWEKQIVYTH</sequence>
<dbReference type="InterPro" id="IPR054514">
    <property type="entry name" value="RhiE-like_linker"/>
</dbReference>
<dbReference type="SUPFAM" id="SSF53901">
    <property type="entry name" value="Thiolase-like"/>
    <property type="match status" value="1"/>
</dbReference>
<dbReference type="EMBL" id="CP020028">
    <property type="protein sequence ID" value="ASR46321.1"/>
    <property type="molecule type" value="Genomic_DNA"/>
</dbReference>
<dbReference type="InterPro" id="IPR036291">
    <property type="entry name" value="NAD(P)-bd_dom_sf"/>
</dbReference>
<dbReference type="InterPro" id="IPR049900">
    <property type="entry name" value="PKS_mFAS_DH"/>
</dbReference>
<dbReference type="Gene3D" id="3.40.50.720">
    <property type="entry name" value="NAD(P)-binding Rossmann-like Domain"/>
    <property type="match status" value="1"/>
</dbReference>
<evidence type="ECO:0000259" key="13">
    <source>
        <dbReference type="PROSITE" id="PS52019"/>
    </source>
</evidence>
<keyword evidence="6" id="KW-0597">Phosphoprotein</keyword>
<dbReference type="Pfam" id="PF22336">
    <property type="entry name" value="RhiE-like_linker"/>
    <property type="match status" value="1"/>
</dbReference>
<dbReference type="SUPFAM" id="SSF47336">
    <property type="entry name" value="ACP-like"/>
    <property type="match status" value="1"/>
</dbReference>
<evidence type="ECO:0000256" key="6">
    <source>
        <dbReference type="ARBA" id="ARBA00022553"/>
    </source>
</evidence>
<dbReference type="InterPro" id="IPR020806">
    <property type="entry name" value="PKS_PP-bd"/>
</dbReference>
<dbReference type="InterPro" id="IPR042104">
    <property type="entry name" value="PKS_dehydratase_sf"/>
</dbReference>
<dbReference type="PANTHER" id="PTHR43775:SF37">
    <property type="entry name" value="SI:DKEY-61P9.11"/>
    <property type="match status" value="1"/>
</dbReference>
<dbReference type="Pfam" id="PF00109">
    <property type="entry name" value="ketoacyl-synt"/>
    <property type="match status" value="1"/>
</dbReference>
<feature type="active site" description="Proton acceptor; for dehydratase activity" evidence="10">
    <location>
        <position position="1176"/>
    </location>
</feature>
<dbReference type="Gene3D" id="3.10.129.110">
    <property type="entry name" value="Polyketide synthase dehydratase"/>
    <property type="match status" value="1"/>
</dbReference>
<dbReference type="OrthoDB" id="9765680at2"/>
<comment type="pathway">
    <text evidence="3">Antibiotic biosynthesis; bacillaene biosynthesis.</text>
</comment>
<dbReference type="InterPro" id="IPR014031">
    <property type="entry name" value="Ketoacyl_synth_C"/>
</dbReference>
<dbReference type="InterPro" id="IPR049551">
    <property type="entry name" value="PKS_DH_C"/>
</dbReference>
<dbReference type="GO" id="GO:0071770">
    <property type="term" value="P:DIM/DIP cell wall layer assembly"/>
    <property type="evidence" value="ECO:0007669"/>
    <property type="project" value="TreeGrafter"/>
</dbReference>
<evidence type="ECO:0000313" key="15">
    <source>
        <dbReference type="Proteomes" id="UP000214666"/>
    </source>
</evidence>
<dbReference type="GO" id="GO:0006633">
    <property type="term" value="P:fatty acid biosynthetic process"/>
    <property type="evidence" value="ECO:0007669"/>
    <property type="project" value="InterPro"/>
</dbReference>
<accession>A0A222WKM7</accession>
<dbReference type="GO" id="GO:0005737">
    <property type="term" value="C:cytoplasm"/>
    <property type="evidence" value="ECO:0007669"/>
    <property type="project" value="UniProtKB-SubCell"/>
</dbReference>
<evidence type="ECO:0000256" key="10">
    <source>
        <dbReference type="PROSITE-ProRule" id="PRU01363"/>
    </source>
</evidence>
<dbReference type="Gene3D" id="1.10.1240.100">
    <property type="match status" value="1"/>
</dbReference>
<dbReference type="InterPro" id="IPR016039">
    <property type="entry name" value="Thiolase-like"/>
</dbReference>
<feature type="domain" description="PKS/mFAS DH" evidence="13">
    <location>
        <begin position="1147"/>
        <end position="1437"/>
    </location>
</feature>
<dbReference type="GO" id="GO:0005886">
    <property type="term" value="C:plasma membrane"/>
    <property type="evidence" value="ECO:0007669"/>
    <property type="project" value="TreeGrafter"/>
</dbReference>
<dbReference type="SMART" id="SM00826">
    <property type="entry name" value="PKS_DH"/>
    <property type="match status" value="1"/>
</dbReference>
<evidence type="ECO:0000256" key="8">
    <source>
        <dbReference type="ARBA" id="ARBA00022737"/>
    </source>
</evidence>
<dbReference type="InterPro" id="IPR050091">
    <property type="entry name" value="PKS_NRPS_Biosynth_Enz"/>
</dbReference>
<dbReference type="InterPro" id="IPR013217">
    <property type="entry name" value="Methyltransf_12"/>
</dbReference>
<dbReference type="Gene3D" id="3.40.50.150">
    <property type="entry name" value="Vaccinia Virus protein VP39"/>
    <property type="match status" value="1"/>
</dbReference>
<dbReference type="PANTHER" id="PTHR43775">
    <property type="entry name" value="FATTY ACID SYNTHASE"/>
    <property type="match status" value="1"/>
</dbReference>
<evidence type="ECO:0000256" key="5">
    <source>
        <dbReference type="ARBA" id="ARBA00022490"/>
    </source>
</evidence>